<dbReference type="PANTHER" id="PTHR43130:SF2">
    <property type="entry name" value="DJ-1_PFPI DOMAIN-CONTAINING PROTEIN"/>
    <property type="match status" value="1"/>
</dbReference>
<dbReference type="PANTHER" id="PTHR43130">
    <property type="entry name" value="ARAC-FAMILY TRANSCRIPTIONAL REGULATOR"/>
    <property type="match status" value="1"/>
</dbReference>
<proteinExistence type="predicted"/>
<feature type="domain" description="DJ-1/PfpI" evidence="2">
    <location>
        <begin position="71"/>
        <end position="230"/>
    </location>
</feature>
<reference evidence="3 4" key="1">
    <citation type="submission" date="2020-06" db="EMBL/GenBank/DDBJ databases">
        <title>WGS assembly of Ceratodon purpureus strain R40.</title>
        <authorList>
            <person name="Carey S.B."/>
            <person name="Jenkins J."/>
            <person name="Shu S."/>
            <person name="Lovell J.T."/>
            <person name="Sreedasyam A."/>
            <person name="Maumus F."/>
            <person name="Tiley G.P."/>
            <person name="Fernandez-Pozo N."/>
            <person name="Barry K."/>
            <person name="Chen C."/>
            <person name="Wang M."/>
            <person name="Lipzen A."/>
            <person name="Daum C."/>
            <person name="Saski C.A."/>
            <person name="Payton A.C."/>
            <person name="Mcbreen J.C."/>
            <person name="Conrad R.E."/>
            <person name="Kollar L.M."/>
            <person name="Olsson S."/>
            <person name="Huttunen S."/>
            <person name="Landis J.B."/>
            <person name="Wickett N.J."/>
            <person name="Johnson M.G."/>
            <person name="Rensing S.A."/>
            <person name="Grimwood J."/>
            <person name="Schmutz J."/>
            <person name="Mcdaniel S.F."/>
        </authorList>
    </citation>
    <scope>NUCLEOTIDE SEQUENCE [LARGE SCALE GENOMIC DNA]</scope>
    <source>
        <strain evidence="3 4">R40</strain>
    </source>
</reference>
<comment type="caution">
    <text evidence="3">The sequence shown here is derived from an EMBL/GenBank/DDBJ whole genome shotgun (WGS) entry which is preliminary data.</text>
</comment>
<dbReference type="Proteomes" id="UP000822688">
    <property type="component" value="Chromosome 11"/>
</dbReference>
<evidence type="ECO:0000259" key="2">
    <source>
        <dbReference type="Pfam" id="PF01965"/>
    </source>
</evidence>
<feature type="region of interest" description="Disordered" evidence="1">
    <location>
        <begin position="1"/>
        <end position="24"/>
    </location>
</feature>
<dbReference type="AlphaFoldDB" id="A0A8T0G9G3"/>
<evidence type="ECO:0000256" key="1">
    <source>
        <dbReference type="SAM" id="MobiDB-lite"/>
    </source>
</evidence>
<evidence type="ECO:0000313" key="4">
    <source>
        <dbReference type="Proteomes" id="UP000822688"/>
    </source>
</evidence>
<evidence type="ECO:0000313" key="3">
    <source>
        <dbReference type="EMBL" id="KAG0555823.1"/>
    </source>
</evidence>
<organism evidence="3 4">
    <name type="scientific">Ceratodon purpureus</name>
    <name type="common">Fire moss</name>
    <name type="synonym">Dicranum purpureum</name>
    <dbReference type="NCBI Taxonomy" id="3225"/>
    <lineage>
        <taxon>Eukaryota</taxon>
        <taxon>Viridiplantae</taxon>
        <taxon>Streptophyta</taxon>
        <taxon>Embryophyta</taxon>
        <taxon>Bryophyta</taxon>
        <taxon>Bryophytina</taxon>
        <taxon>Bryopsida</taxon>
        <taxon>Dicranidae</taxon>
        <taxon>Pseudoditrichales</taxon>
        <taxon>Ditrichaceae</taxon>
        <taxon>Ceratodon</taxon>
    </lineage>
</organism>
<dbReference type="EMBL" id="CM026432">
    <property type="protein sequence ID" value="KAG0555823.1"/>
    <property type="molecule type" value="Genomic_DNA"/>
</dbReference>
<dbReference type="Pfam" id="PF01965">
    <property type="entry name" value="DJ-1_PfpI"/>
    <property type="match status" value="1"/>
</dbReference>
<keyword evidence="4" id="KW-1185">Reference proteome</keyword>
<dbReference type="InterPro" id="IPR002818">
    <property type="entry name" value="DJ-1/PfpI"/>
</dbReference>
<sequence>MSEPAAKAPKPAEETAKSPAEIPEPVECTSMCHKHKCIPRAKKSPKPASEGALKDASEDEKEEEEEEKIVVAIPIFENVTALDFVGPYEVLHLLPNVEVVFVSHSRDLYAADLGMLSFHSTATFDEVPSPDIIVVPGGGGTRDLLTDAPLLTWIRKAHETSLFTTSVCSGSLLLGAAGILKGVKATTHWCVWHMLPDYEAEPVYARIVQDGKIITSAGMTAGIDMALRLAALVTDEVSAMVVQLMMEYDPQPPFHCGSVDHAAPEIICTAKDWLENRNCWTICPDPFCFAHSEVIPDETTKSTNEAAPAPKPKKKIEKATVPSIRKKIWTAPFIPDD</sequence>
<name>A0A8T0G9G3_CERPU</name>
<dbReference type="InterPro" id="IPR052158">
    <property type="entry name" value="INH-QAR"/>
</dbReference>
<dbReference type="SUPFAM" id="SSF52317">
    <property type="entry name" value="Class I glutamine amidotransferase-like"/>
    <property type="match status" value="1"/>
</dbReference>
<dbReference type="CDD" id="cd03139">
    <property type="entry name" value="GATase1_PfpI_2"/>
    <property type="match status" value="1"/>
</dbReference>
<accession>A0A8T0G9G3</accession>
<dbReference type="GO" id="GO:0006355">
    <property type="term" value="P:regulation of DNA-templated transcription"/>
    <property type="evidence" value="ECO:0007669"/>
    <property type="project" value="TreeGrafter"/>
</dbReference>
<protein>
    <recommendedName>
        <fullName evidence="2">DJ-1/PfpI domain-containing protein</fullName>
    </recommendedName>
</protein>
<feature type="region of interest" description="Disordered" evidence="1">
    <location>
        <begin position="39"/>
        <end position="65"/>
    </location>
</feature>
<dbReference type="InterPro" id="IPR029062">
    <property type="entry name" value="Class_I_gatase-like"/>
</dbReference>
<gene>
    <name evidence="3" type="ORF">KC19_11G005800</name>
</gene>
<dbReference type="Gene3D" id="3.40.50.880">
    <property type="match status" value="1"/>
</dbReference>